<dbReference type="OrthoDB" id="5804959at2759"/>
<feature type="domain" description="CUB" evidence="4">
    <location>
        <begin position="36"/>
        <end position="157"/>
    </location>
</feature>
<dbReference type="PROSITE" id="PS01180">
    <property type="entry name" value="CUB"/>
    <property type="match status" value="2"/>
</dbReference>
<keyword evidence="1" id="KW-1015">Disulfide bond</keyword>
<keyword evidence="3" id="KW-0732">Signal</keyword>
<protein>
    <recommendedName>
        <fullName evidence="4">CUB domain-containing protein</fullName>
    </recommendedName>
</protein>
<dbReference type="InterPro" id="IPR035914">
    <property type="entry name" value="Sperma_CUB_dom_sf"/>
</dbReference>
<reference evidence="5 6" key="1">
    <citation type="submission" date="2020-08" db="EMBL/GenBank/DDBJ databases">
        <authorList>
            <person name="Koutsovoulos G."/>
            <person name="Danchin GJ E."/>
        </authorList>
    </citation>
    <scope>NUCLEOTIDE SEQUENCE [LARGE SCALE GENOMIC DNA]</scope>
</reference>
<comment type="caution">
    <text evidence="2">Lacks conserved residue(s) required for the propagation of feature annotation.</text>
</comment>
<dbReference type="PANTHER" id="PTHR39385:SF2">
    <property type="entry name" value="SLIT-LIKE 3 PROTEIN"/>
    <property type="match status" value="1"/>
</dbReference>
<evidence type="ECO:0000313" key="5">
    <source>
        <dbReference type="EMBL" id="CAD2172418.1"/>
    </source>
</evidence>
<evidence type="ECO:0000256" key="2">
    <source>
        <dbReference type="PROSITE-ProRule" id="PRU00059"/>
    </source>
</evidence>
<gene>
    <name evidence="5" type="ORF">MENT_LOCUS23969</name>
</gene>
<dbReference type="Pfam" id="PF00431">
    <property type="entry name" value="CUB"/>
    <property type="match status" value="2"/>
</dbReference>
<accession>A0A6V7VDD4</accession>
<dbReference type="PANTHER" id="PTHR39385">
    <property type="entry name" value="PROTEIN CBG20422"/>
    <property type="match status" value="1"/>
</dbReference>
<comment type="caution">
    <text evidence="5">The sequence shown here is derived from an EMBL/GenBank/DDBJ whole genome shotgun (WGS) entry which is preliminary data.</text>
</comment>
<feature type="chain" id="PRO_5028468727" description="CUB domain-containing protein" evidence="3">
    <location>
        <begin position="23"/>
        <end position="540"/>
    </location>
</feature>
<evidence type="ECO:0000313" key="6">
    <source>
        <dbReference type="Proteomes" id="UP000580250"/>
    </source>
</evidence>
<evidence type="ECO:0000256" key="3">
    <source>
        <dbReference type="SAM" id="SignalP"/>
    </source>
</evidence>
<name>A0A6V7VDD4_MELEN</name>
<proteinExistence type="predicted"/>
<feature type="domain" description="CUB" evidence="4">
    <location>
        <begin position="425"/>
        <end position="538"/>
    </location>
</feature>
<feature type="signal peptide" evidence="3">
    <location>
        <begin position="1"/>
        <end position="22"/>
    </location>
</feature>
<sequence length="540" mass="62824">MLYYNLIFIYCILLQLQLLINSYYDTDWYSHREKTFEKTFDSNYKKGVIKSPGFPDKYSNYLDSKWNIYPEENTFIYAELKSFETEVNYDILDVYQTKWNASELIKTKLASLSGEKTVNVAVEHHNFSSPINGGLFFKFVTDSGSTHRGFEITCDCFPNNLTLCRIHPLNLLSPGFPEYCDNLNCSTNISLESPFITNDYAECLQIQFNSFLNEVDKDLLHLKIPLGDDETKLISFGGGAHKINFFTFDSPKFILNLTTNAVGVDSKFNLTIKYIKRDKECLCHDNLNNLKIFNGKKNSVQKSFLVVNVLLWTAFGRLNLQMFDSKFYHRLFLKFNLSLADNTDFVEVCSKNFNGKNVDCQILESRGVVSENKIEFNVSKVSTFLFKRDASINIWYHRESEEIINNTNIPRQINFTYEWRERCKCGDVHLKATIDNWNVLYSPDYPETYCHSMDCLWRLEAPKGYHLVVNISEFNTEEEHDFLTLFDGNDTNQKHMEIFSGMITFNNTIKSKQNIMSISFHSDISIQMSGFAIWYRAGKL</sequence>
<dbReference type="SUPFAM" id="SSF49854">
    <property type="entry name" value="Spermadhesin, CUB domain"/>
    <property type="match status" value="2"/>
</dbReference>
<dbReference type="Gene3D" id="2.60.120.290">
    <property type="entry name" value="Spermadhesin, CUB domain"/>
    <property type="match status" value="2"/>
</dbReference>
<dbReference type="InterPro" id="IPR000859">
    <property type="entry name" value="CUB_dom"/>
</dbReference>
<dbReference type="Proteomes" id="UP000580250">
    <property type="component" value="Unassembled WGS sequence"/>
</dbReference>
<dbReference type="SMART" id="SM00042">
    <property type="entry name" value="CUB"/>
    <property type="match status" value="2"/>
</dbReference>
<dbReference type="AlphaFoldDB" id="A0A6V7VDD4"/>
<evidence type="ECO:0000259" key="4">
    <source>
        <dbReference type="PROSITE" id="PS01180"/>
    </source>
</evidence>
<dbReference type="EMBL" id="CAJEWN010000199">
    <property type="protein sequence ID" value="CAD2172418.1"/>
    <property type="molecule type" value="Genomic_DNA"/>
</dbReference>
<organism evidence="5 6">
    <name type="scientific">Meloidogyne enterolobii</name>
    <name type="common">Root-knot nematode worm</name>
    <name type="synonym">Meloidogyne mayaguensis</name>
    <dbReference type="NCBI Taxonomy" id="390850"/>
    <lineage>
        <taxon>Eukaryota</taxon>
        <taxon>Metazoa</taxon>
        <taxon>Ecdysozoa</taxon>
        <taxon>Nematoda</taxon>
        <taxon>Chromadorea</taxon>
        <taxon>Rhabditida</taxon>
        <taxon>Tylenchina</taxon>
        <taxon>Tylenchomorpha</taxon>
        <taxon>Tylenchoidea</taxon>
        <taxon>Meloidogynidae</taxon>
        <taxon>Meloidogyninae</taxon>
        <taxon>Meloidogyne</taxon>
    </lineage>
</organism>
<evidence type="ECO:0000256" key="1">
    <source>
        <dbReference type="ARBA" id="ARBA00023157"/>
    </source>
</evidence>
<dbReference type="CDD" id="cd00041">
    <property type="entry name" value="CUB"/>
    <property type="match status" value="2"/>
</dbReference>